<dbReference type="GO" id="GO:0030299">
    <property type="term" value="P:intestinal cholesterol absorption"/>
    <property type="evidence" value="ECO:0007669"/>
    <property type="project" value="TreeGrafter"/>
</dbReference>
<feature type="transmembrane region" description="Helical" evidence="1">
    <location>
        <begin position="152"/>
        <end position="176"/>
    </location>
</feature>
<feature type="transmembrane region" description="Helical" evidence="1">
    <location>
        <begin position="49"/>
        <end position="70"/>
    </location>
</feature>
<dbReference type="OrthoDB" id="6501148at2759"/>
<dbReference type="AlphaFoldDB" id="A0A4Y2VBZ4"/>
<protein>
    <submittedName>
        <fullName evidence="2">NPC intracellular cholesterol transporter 1</fullName>
    </submittedName>
</protein>
<organism evidence="2 3">
    <name type="scientific">Araneus ventricosus</name>
    <name type="common">Orbweaver spider</name>
    <name type="synonym">Epeira ventricosa</name>
    <dbReference type="NCBI Taxonomy" id="182803"/>
    <lineage>
        <taxon>Eukaryota</taxon>
        <taxon>Metazoa</taxon>
        <taxon>Ecdysozoa</taxon>
        <taxon>Arthropoda</taxon>
        <taxon>Chelicerata</taxon>
        <taxon>Arachnida</taxon>
        <taxon>Araneae</taxon>
        <taxon>Araneomorphae</taxon>
        <taxon>Entelegynae</taxon>
        <taxon>Araneoidea</taxon>
        <taxon>Araneidae</taxon>
        <taxon>Araneus</taxon>
    </lineage>
</organism>
<keyword evidence="1" id="KW-0472">Membrane</keyword>
<dbReference type="GO" id="GO:0015918">
    <property type="term" value="P:sterol transport"/>
    <property type="evidence" value="ECO:0007669"/>
    <property type="project" value="TreeGrafter"/>
</dbReference>
<dbReference type="PANTHER" id="PTHR45727">
    <property type="entry name" value="NPC INTRACELLULAR CHOLESTEROL TRANSPORTER 1"/>
    <property type="match status" value="1"/>
</dbReference>
<dbReference type="GO" id="GO:0042632">
    <property type="term" value="P:cholesterol homeostasis"/>
    <property type="evidence" value="ECO:0007669"/>
    <property type="project" value="TreeGrafter"/>
</dbReference>
<dbReference type="SUPFAM" id="SSF82866">
    <property type="entry name" value="Multidrug efflux transporter AcrB transmembrane domain"/>
    <property type="match status" value="1"/>
</dbReference>
<dbReference type="Proteomes" id="UP000499080">
    <property type="component" value="Unassembled WGS sequence"/>
</dbReference>
<reference evidence="2 3" key="1">
    <citation type="journal article" date="2019" name="Sci. Rep.">
        <title>Orb-weaving spider Araneus ventricosus genome elucidates the spidroin gene catalogue.</title>
        <authorList>
            <person name="Kono N."/>
            <person name="Nakamura H."/>
            <person name="Ohtoshi R."/>
            <person name="Moran D.A.P."/>
            <person name="Shinohara A."/>
            <person name="Yoshida Y."/>
            <person name="Fujiwara M."/>
            <person name="Mori M."/>
            <person name="Tomita M."/>
            <person name="Arakawa K."/>
        </authorList>
    </citation>
    <scope>NUCLEOTIDE SEQUENCE [LARGE SCALE GENOMIC DNA]</scope>
</reference>
<dbReference type="Gene3D" id="1.20.1640.10">
    <property type="entry name" value="Multidrug efflux transporter AcrB transmembrane domain"/>
    <property type="match status" value="1"/>
</dbReference>
<feature type="transmembrane region" description="Helical" evidence="1">
    <location>
        <begin position="23"/>
        <end position="42"/>
    </location>
</feature>
<name>A0A4Y2VBZ4_ARAVE</name>
<comment type="caution">
    <text evidence="2">The sequence shown here is derived from an EMBL/GenBank/DDBJ whole genome shotgun (WGS) entry which is preliminary data.</text>
</comment>
<keyword evidence="1" id="KW-1133">Transmembrane helix</keyword>
<evidence type="ECO:0000313" key="2">
    <source>
        <dbReference type="EMBL" id="GBO22121.1"/>
    </source>
</evidence>
<keyword evidence="1" id="KW-0812">Transmembrane</keyword>
<sequence>MLVISFSLVHVFYEQYLTMWPDTLRSLGLSVFAVFVATFLLLGLDLHSAAIVTTTVIAIVVNIMGLMYWWNISLNAVSLVNLVVAVGISVEFCSHLTRSFALSDKHSRIQRAEDALCEMGTSVLSGITLTDCGILVLIFAKSQIFQVFYFRMFLGIIAFGTLHGLVFLPVLLSLFGPSSRTKSKKKSVIFRRNSDATCINRNPKEMPLV</sequence>
<evidence type="ECO:0000256" key="1">
    <source>
        <dbReference type="SAM" id="Phobius"/>
    </source>
</evidence>
<gene>
    <name evidence="2" type="primary">NPC1_6</name>
    <name evidence="2" type="ORF">AVEN_13672_1</name>
</gene>
<feature type="transmembrane region" description="Helical" evidence="1">
    <location>
        <begin position="76"/>
        <end position="94"/>
    </location>
</feature>
<dbReference type="PANTHER" id="PTHR45727:SF2">
    <property type="entry name" value="NPC INTRACELLULAR CHOLESTEROL TRANSPORTER 1"/>
    <property type="match status" value="1"/>
</dbReference>
<evidence type="ECO:0000313" key="3">
    <source>
        <dbReference type="Proteomes" id="UP000499080"/>
    </source>
</evidence>
<proteinExistence type="predicted"/>
<feature type="non-terminal residue" evidence="2">
    <location>
        <position position="209"/>
    </location>
</feature>
<keyword evidence="3" id="KW-1185">Reference proteome</keyword>
<dbReference type="GO" id="GO:0005886">
    <property type="term" value="C:plasma membrane"/>
    <property type="evidence" value="ECO:0007669"/>
    <property type="project" value="TreeGrafter"/>
</dbReference>
<accession>A0A4Y2VBZ4</accession>
<feature type="transmembrane region" description="Helical" evidence="1">
    <location>
        <begin position="115"/>
        <end position="140"/>
    </location>
</feature>
<dbReference type="EMBL" id="BGPR01045249">
    <property type="protein sequence ID" value="GBO22121.1"/>
    <property type="molecule type" value="Genomic_DNA"/>
</dbReference>
<dbReference type="GO" id="GO:0015485">
    <property type="term" value="F:cholesterol binding"/>
    <property type="evidence" value="ECO:0007669"/>
    <property type="project" value="TreeGrafter"/>
</dbReference>